<evidence type="ECO:0000259" key="7">
    <source>
        <dbReference type="Pfam" id="PF04130"/>
    </source>
</evidence>
<feature type="region of interest" description="Disordered" evidence="6">
    <location>
        <begin position="76"/>
        <end position="95"/>
    </location>
</feature>
<dbReference type="InterPro" id="IPR040457">
    <property type="entry name" value="GCP_C"/>
</dbReference>
<dbReference type="Pfam" id="PF04130">
    <property type="entry name" value="GCP_C_terminal"/>
    <property type="match status" value="1"/>
</dbReference>
<keyword evidence="4 5" id="KW-0206">Cytoskeleton</keyword>
<dbReference type="PANTHER" id="PTHR19302">
    <property type="entry name" value="GAMMA TUBULIN COMPLEX PROTEIN"/>
    <property type="match status" value="1"/>
</dbReference>
<dbReference type="GO" id="GO:0005816">
    <property type="term" value="C:spindle pole body"/>
    <property type="evidence" value="ECO:0007669"/>
    <property type="project" value="UniProtKB-ARBA"/>
</dbReference>
<dbReference type="STRING" id="1442371.A0A0D2K373"/>
<dbReference type="GO" id="GO:0007020">
    <property type="term" value="P:microtubule nucleation"/>
    <property type="evidence" value="ECO:0007669"/>
    <property type="project" value="InterPro"/>
</dbReference>
<evidence type="ECO:0000313" key="8">
    <source>
        <dbReference type="EMBL" id="KIY00283.1"/>
    </source>
</evidence>
<keyword evidence="9" id="KW-1185">Reference proteome</keyword>
<dbReference type="AlphaFoldDB" id="A0A0D2K373"/>
<feature type="compositionally biased region" description="Acidic residues" evidence="6">
    <location>
        <begin position="84"/>
        <end position="93"/>
    </location>
</feature>
<dbReference type="EMBL" id="KN848067">
    <property type="protein sequence ID" value="KIY00283.1"/>
    <property type="molecule type" value="Genomic_DNA"/>
</dbReference>
<evidence type="ECO:0000256" key="4">
    <source>
        <dbReference type="ARBA" id="ARBA00023212"/>
    </source>
</evidence>
<dbReference type="PANTHER" id="PTHR19302:SF70">
    <property type="entry name" value="GAMMA-TUBULIN COMPLEX COMPONENT 6"/>
    <property type="match status" value="1"/>
</dbReference>
<evidence type="ECO:0000313" key="9">
    <source>
        <dbReference type="Proteomes" id="UP000053411"/>
    </source>
</evidence>
<dbReference type="RefSeq" id="XP_016634405.1">
    <property type="nucleotide sequence ID" value="XM_016774478.1"/>
</dbReference>
<evidence type="ECO:0000256" key="6">
    <source>
        <dbReference type="SAM" id="MobiDB-lite"/>
    </source>
</evidence>
<evidence type="ECO:0000256" key="5">
    <source>
        <dbReference type="RuleBase" id="RU363050"/>
    </source>
</evidence>
<evidence type="ECO:0000256" key="3">
    <source>
        <dbReference type="ARBA" id="ARBA00022701"/>
    </source>
</evidence>
<dbReference type="VEuPathDB" id="FungiDB:Z520_03968"/>
<dbReference type="Proteomes" id="UP000053411">
    <property type="component" value="Unassembled WGS sequence"/>
</dbReference>
<dbReference type="GO" id="GO:0043015">
    <property type="term" value="F:gamma-tubulin binding"/>
    <property type="evidence" value="ECO:0007669"/>
    <property type="project" value="InterPro"/>
</dbReference>
<dbReference type="Gene3D" id="1.20.120.1900">
    <property type="entry name" value="Gamma-tubulin complex, C-terminal domain"/>
    <property type="match status" value="1"/>
</dbReference>
<dbReference type="GO" id="GO:0005874">
    <property type="term" value="C:microtubule"/>
    <property type="evidence" value="ECO:0007669"/>
    <property type="project" value="UniProtKB-KW"/>
</dbReference>
<dbReference type="InterPro" id="IPR007259">
    <property type="entry name" value="GCP"/>
</dbReference>
<evidence type="ECO:0000256" key="2">
    <source>
        <dbReference type="ARBA" id="ARBA00022490"/>
    </source>
</evidence>
<sequence>MSTSEPLDPFSVEHIKDSGPAPLPSEAIWDGFLFHGHLESQLLRLDESALGPLPVLKTDVFQLNLEDVSLQDLSQSSSAVTSDSENDQFESLDGDSVQGEWDNVWILPEIQIRKRGGLVLTWDKFLDETHQEPASAYLSETDPWVFNSILEPNDQSPPKYVKSDILLNAFFELCMGRDSVLFRWDEKDAMFVPQWQLLSARGYSSTLVRNCFDIFSTIGIDTRYLKSSFQSLDNSPPHLSSARVTFLSAARSVLYSVHKYLIELRPNILSLLQLKGIMRKVEMVVDMLKQCVGAVQTNQVEDSIILSLMQKAAGPTLDHGGLSALLQMLLSRTCCPMLVLLSEQIGLSSTQHGSSRGSFALISSADEATWESLFDSKLSHAISEAQKCLEILSTHSPDSSIFSATVLESSPLKKLEAGFHLSTISALQARAVAYEEAMRSLIVSADSSTSTSSLETPASESFDREDTVSMQAATSCTFRLQVDIFKDSTHYLDESKYDELEDQVIMYLEGQDFGDSPLQLDLLASLNLSVAPLVSAQHRLLSYSALRLLFEQHNLLGHLNLQKDLHLLGNAFFSSRLSTALFDPDQSSGEGNRRTSAVTGLRLHVRDTWPPAGSELRLVLMSILSDSLSPADRALDETMSFAIRDLPLEELEKCRDVDSIYALDFLRLQYAAPNEILGAVITPEILDKYDRVFQHLLRTLRMQAVAQSMLTEGFNHQSQKTPRGGLSNHKFVVTMHHFVSSIAEYYHNTAIELNWRKFQTVLHAAKARLDNRDYIQTLRVVKSLDHLRVLHERTLNKILGALLLKRNQAKLRHMLEEIYDVILRSAAERRKSVGPMDAENHTICATTDETTMRRLHKEFKSKVALFIDALRVHAQSAEKGPGKKHADELDVDDDEPDVNMFEYLLLKLDMFGYWTL</sequence>
<dbReference type="InterPro" id="IPR042241">
    <property type="entry name" value="GCP_C_sf"/>
</dbReference>
<accession>A0A0D2K373</accession>
<comment type="subcellular location">
    <subcellularLocation>
        <location evidence="5">Cytoplasm</location>
        <location evidence="5">Cytoskeleton</location>
        <location evidence="5">Microtubule organizing center</location>
    </subcellularLocation>
</comment>
<dbReference type="GO" id="GO:0031122">
    <property type="term" value="P:cytoplasmic microtubule organization"/>
    <property type="evidence" value="ECO:0007669"/>
    <property type="project" value="TreeGrafter"/>
</dbReference>
<keyword evidence="3 5" id="KW-0493">Microtubule</keyword>
<dbReference type="GO" id="GO:0051011">
    <property type="term" value="F:microtubule minus-end binding"/>
    <property type="evidence" value="ECO:0007669"/>
    <property type="project" value="TreeGrafter"/>
</dbReference>
<dbReference type="GO" id="GO:0051321">
    <property type="term" value="P:meiotic cell cycle"/>
    <property type="evidence" value="ECO:0007669"/>
    <property type="project" value="TreeGrafter"/>
</dbReference>
<protein>
    <recommendedName>
        <fullName evidence="5">Spindle pole body component</fullName>
    </recommendedName>
</protein>
<organism evidence="8 9">
    <name type="scientific">Fonsecaea multimorphosa CBS 102226</name>
    <dbReference type="NCBI Taxonomy" id="1442371"/>
    <lineage>
        <taxon>Eukaryota</taxon>
        <taxon>Fungi</taxon>
        <taxon>Dikarya</taxon>
        <taxon>Ascomycota</taxon>
        <taxon>Pezizomycotina</taxon>
        <taxon>Eurotiomycetes</taxon>
        <taxon>Chaetothyriomycetidae</taxon>
        <taxon>Chaetothyriales</taxon>
        <taxon>Herpotrichiellaceae</taxon>
        <taxon>Fonsecaea</taxon>
    </lineage>
</organism>
<dbReference type="GeneID" id="27709714"/>
<dbReference type="GO" id="GO:0051225">
    <property type="term" value="P:spindle assembly"/>
    <property type="evidence" value="ECO:0007669"/>
    <property type="project" value="TreeGrafter"/>
</dbReference>
<keyword evidence="2 5" id="KW-0963">Cytoplasm</keyword>
<evidence type="ECO:0000256" key="1">
    <source>
        <dbReference type="ARBA" id="ARBA00010337"/>
    </source>
</evidence>
<gene>
    <name evidence="8" type="ORF">Z520_03968</name>
</gene>
<dbReference type="GO" id="GO:0000922">
    <property type="term" value="C:spindle pole"/>
    <property type="evidence" value="ECO:0007669"/>
    <property type="project" value="InterPro"/>
</dbReference>
<reference evidence="8 9" key="1">
    <citation type="submission" date="2015-01" db="EMBL/GenBank/DDBJ databases">
        <title>The Genome Sequence of Fonsecaea multimorphosa CBS 102226.</title>
        <authorList>
            <consortium name="The Broad Institute Genomics Platform"/>
            <person name="Cuomo C."/>
            <person name="de Hoog S."/>
            <person name="Gorbushina A."/>
            <person name="Stielow B."/>
            <person name="Teixiera M."/>
            <person name="Abouelleil A."/>
            <person name="Chapman S.B."/>
            <person name="Priest M."/>
            <person name="Young S.K."/>
            <person name="Wortman J."/>
            <person name="Nusbaum C."/>
            <person name="Birren B."/>
        </authorList>
    </citation>
    <scope>NUCLEOTIDE SEQUENCE [LARGE SCALE GENOMIC DNA]</scope>
    <source>
        <strain evidence="8 9">CBS 102226</strain>
    </source>
</reference>
<dbReference type="GO" id="GO:0000278">
    <property type="term" value="P:mitotic cell cycle"/>
    <property type="evidence" value="ECO:0007669"/>
    <property type="project" value="TreeGrafter"/>
</dbReference>
<feature type="domain" description="Gamma tubulin complex component C-terminal" evidence="7">
    <location>
        <begin position="555"/>
        <end position="914"/>
    </location>
</feature>
<dbReference type="GO" id="GO:0000930">
    <property type="term" value="C:gamma-tubulin complex"/>
    <property type="evidence" value="ECO:0007669"/>
    <property type="project" value="TreeGrafter"/>
</dbReference>
<proteinExistence type="inferred from homology"/>
<dbReference type="OrthoDB" id="775571at2759"/>
<comment type="similarity">
    <text evidence="1 5">Belongs to the TUBGCP family.</text>
</comment>
<name>A0A0D2K373_9EURO</name>